<protein>
    <submittedName>
        <fullName evidence="1">Uncharacterized protein</fullName>
    </submittedName>
</protein>
<dbReference type="AlphaFoldDB" id="A0A2K9DLZ1"/>
<gene>
    <name evidence="1" type="ORF">CXR34_07905</name>
</gene>
<reference evidence="1 2" key="1">
    <citation type="submission" date="2017-12" db="EMBL/GenBank/DDBJ databases">
        <title>Isolation and characterization of estrogens degradatiion strain Microbacterium hominis SJTG1.</title>
        <authorList>
            <person name="Xiong W."/>
            <person name="Yin C."/>
            <person name="Zheng D."/>
            <person name="Liang R."/>
        </authorList>
    </citation>
    <scope>NUCLEOTIDE SEQUENCE [LARGE SCALE GENOMIC DNA]</scope>
    <source>
        <strain evidence="1 2">SJTG1</strain>
    </source>
</reference>
<organism evidence="1 2">
    <name type="scientific">Microbacterium hominis</name>
    <dbReference type="NCBI Taxonomy" id="162426"/>
    <lineage>
        <taxon>Bacteria</taxon>
        <taxon>Bacillati</taxon>
        <taxon>Actinomycetota</taxon>
        <taxon>Actinomycetes</taxon>
        <taxon>Micrococcales</taxon>
        <taxon>Microbacteriaceae</taxon>
        <taxon>Microbacterium</taxon>
    </lineage>
</organism>
<evidence type="ECO:0000313" key="2">
    <source>
        <dbReference type="Proteomes" id="UP000233276"/>
    </source>
</evidence>
<proteinExistence type="predicted"/>
<dbReference type="KEGG" id="mhos:CXR34_07905"/>
<evidence type="ECO:0000313" key="1">
    <source>
        <dbReference type="EMBL" id="AUG29388.1"/>
    </source>
</evidence>
<dbReference type="Proteomes" id="UP000233276">
    <property type="component" value="Chromosome"/>
</dbReference>
<accession>A0A2K9DLZ1</accession>
<sequence length="167" mass="17926">MARRGGFSHNYDAAAMLRFTADAEAVARVGAALSEGVLLAIEQTIDVLAEDLATEHGIHHAVARLYVAQRAAEATDFLRWVKAGEARGEGMPVRGLMDAMGYSSPTSISRMVPTIDHVGAVRARVDATGTPQAIEDDRGYTLTLHPRSTAAETIEQARKRGLLRDDG</sequence>
<dbReference type="EMBL" id="CP025299">
    <property type="protein sequence ID" value="AUG29388.1"/>
    <property type="molecule type" value="Genomic_DNA"/>
</dbReference>
<name>A0A2K9DLZ1_9MICO</name>